<organism evidence="2 3">
    <name type="scientific">Synechocystis salina LEGE 00031</name>
    <dbReference type="NCBI Taxonomy" id="1828736"/>
    <lineage>
        <taxon>Bacteria</taxon>
        <taxon>Bacillati</taxon>
        <taxon>Cyanobacteriota</taxon>
        <taxon>Cyanophyceae</taxon>
        <taxon>Synechococcales</taxon>
        <taxon>Merismopediaceae</taxon>
        <taxon>Synechocystis</taxon>
    </lineage>
</organism>
<reference evidence="2 3" key="1">
    <citation type="submission" date="2020-10" db="EMBL/GenBank/DDBJ databases">
        <authorList>
            <person name="Castelo-Branco R."/>
            <person name="Eusebio N."/>
            <person name="Adriana R."/>
            <person name="Vieira A."/>
            <person name="Brugerolle De Fraissinette N."/>
            <person name="Rezende De Castro R."/>
            <person name="Schneider M.P."/>
            <person name="Vasconcelos V."/>
            <person name="Leao P.N."/>
        </authorList>
    </citation>
    <scope>NUCLEOTIDE SEQUENCE [LARGE SCALE GENOMIC DNA]</scope>
    <source>
        <strain evidence="2 3">LEGE 00031</strain>
    </source>
</reference>
<accession>A0ABR9VRZ0</accession>
<proteinExistence type="predicted"/>
<sequence>MKLNHLLTAIATLGLVASFAPSANAQFRNYNRYNNYNNSGYSNSGDRIGTPGFSQPIFMPNRSNTYPNGYYRGHNYNRNYRGKDELTIINGGNNCVNCRVNGWERRDNNNWHHQRHRQEYFYY</sequence>
<evidence type="ECO:0000313" key="3">
    <source>
        <dbReference type="Proteomes" id="UP000658720"/>
    </source>
</evidence>
<dbReference type="EMBL" id="JADEVV010000024">
    <property type="protein sequence ID" value="MBE9254125.1"/>
    <property type="molecule type" value="Genomic_DNA"/>
</dbReference>
<dbReference type="RefSeq" id="WP_194019798.1">
    <property type="nucleotide sequence ID" value="NZ_JADEVV010000024.1"/>
</dbReference>
<comment type="caution">
    <text evidence="2">The sequence shown here is derived from an EMBL/GenBank/DDBJ whole genome shotgun (WGS) entry which is preliminary data.</text>
</comment>
<dbReference type="Proteomes" id="UP000658720">
    <property type="component" value="Unassembled WGS sequence"/>
</dbReference>
<evidence type="ECO:0000256" key="1">
    <source>
        <dbReference type="SAM" id="SignalP"/>
    </source>
</evidence>
<protein>
    <submittedName>
        <fullName evidence="2">Uncharacterized protein</fullName>
    </submittedName>
</protein>
<keyword evidence="3" id="KW-1185">Reference proteome</keyword>
<keyword evidence="1" id="KW-0732">Signal</keyword>
<feature type="chain" id="PRO_5046501601" evidence="1">
    <location>
        <begin position="26"/>
        <end position="123"/>
    </location>
</feature>
<gene>
    <name evidence="2" type="ORF">IQ217_09790</name>
</gene>
<evidence type="ECO:0000313" key="2">
    <source>
        <dbReference type="EMBL" id="MBE9254125.1"/>
    </source>
</evidence>
<feature type="signal peptide" evidence="1">
    <location>
        <begin position="1"/>
        <end position="25"/>
    </location>
</feature>
<name>A0ABR9VRZ0_9SYNC</name>